<keyword evidence="8" id="KW-1185">Reference proteome</keyword>
<feature type="compositionally biased region" description="Basic and acidic residues" evidence="5">
    <location>
        <begin position="17"/>
        <end position="28"/>
    </location>
</feature>
<keyword evidence="4" id="KW-0539">Nucleus</keyword>
<organism evidence="7 8">
    <name type="scientific">Brassica napus</name>
    <name type="common">Rape</name>
    <dbReference type="NCBI Taxonomy" id="3708"/>
    <lineage>
        <taxon>Eukaryota</taxon>
        <taxon>Viridiplantae</taxon>
        <taxon>Streptophyta</taxon>
        <taxon>Embryophyta</taxon>
        <taxon>Tracheophyta</taxon>
        <taxon>Spermatophyta</taxon>
        <taxon>Magnoliopsida</taxon>
        <taxon>eudicotyledons</taxon>
        <taxon>Gunneridae</taxon>
        <taxon>Pentapetalae</taxon>
        <taxon>rosids</taxon>
        <taxon>malvids</taxon>
        <taxon>Brassicales</taxon>
        <taxon>Brassicaceae</taxon>
        <taxon>Brassiceae</taxon>
        <taxon>Brassica</taxon>
    </lineage>
</organism>
<feature type="domain" description="ARID" evidence="6">
    <location>
        <begin position="140"/>
        <end position="231"/>
    </location>
</feature>
<keyword evidence="2" id="KW-0238">DNA-binding</keyword>
<dbReference type="PANTHER" id="PTHR15348">
    <property type="entry name" value="AT-RICH INTERACTIVE DOMAIN-CONTAINING PROTEIN ARID DOMAIN- CONTAINING PROTEIN DEAD RINGER PROTEIN B-CELL REGULATOR OF IGH TRANSCRIPTION BRIGHT"/>
    <property type="match status" value="1"/>
</dbReference>
<protein>
    <recommendedName>
        <fullName evidence="6">ARID domain-containing protein</fullName>
    </recommendedName>
</protein>
<keyword evidence="3" id="KW-0804">Transcription</keyword>
<dbReference type="SMART" id="SM01014">
    <property type="entry name" value="ARID"/>
    <property type="match status" value="1"/>
</dbReference>
<comment type="caution">
    <text evidence="7">The sequence shown here is derived from an EMBL/GenBank/DDBJ whole genome shotgun (WGS) entry which is preliminary data.</text>
</comment>
<dbReference type="Gene3D" id="1.10.150.60">
    <property type="entry name" value="ARID DNA-binding domain"/>
    <property type="match status" value="1"/>
</dbReference>
<dbReference type="Pfam" id="PF01388">
    <property type="entry name" value="ARID"/>
    <property type="match status" value="1"/>
</dbReference>
<evidence type="ECO:0000256" key="3">
    <source>
        <dbReference type="ARBA" id="ARBA00023163"/>
    </source>
</evidence>
<feature type="compositionally biased region" description="Basic and acidic residues" evidence="5">
    <location>
        <begin position="57"/>
        <end position="67"/>
    </location>
</feature>
<evidence type="ECO:0000256" key="4">
    <source>
        <dbReference type="ARBA" id="ARBA00023242"/>
    </source>
</evidence>
<gene>
    <name evidence="7" type="ORF">HID58_022061</name>
</gene>
<evidence type="ECO:0000259" key="6">
    <source>
        <dbReference type="PROSITE" id="PS51011"/>
    </source>
</evidence>
<evidence type="ECO:0000256" key="5">
    <source>
        <dbReference type="SAM" id="MobiDB-lite"/>
    </source>
</evidence>
<keyword evidence="1" id="KW-0805">Transcription regulation</keyword>
<dbReference type="InterPro" id="IPR001606">
    <property type="entry name" value="ARID_dom"/>
</dbReference>
<dbReference type="EMBL" id="JAGKQM010000006">
    <property type="protein sequence ID" value="KAH0922043.1"/>
    <property type="molecule type" value="Genomic_DNA"/>
</dbReference>
<feature type="region of interest" description="Disordered" evidence="5">
    <location>
        <begin position="1"/>
        <end position="139"/>
    </location>
</feature>
<dbReference type="SUPFAM" id="SSF46774">
    <property type="entry name" value="ARID-like"/>
    <property type="match status" value="1"/>
</dbReference>
<dbReference type="InterPro" id="IPR045147">
    <property type="entry name" value="ARI3A/B/C"/>
</dbReference>
<feature type="compositionally biased region" description="Acidic residues" evidence="5">
    <location>
        <begin position="127"/>
        <end position="139"/>
    </location>
</feature>
<accession>A0ABQ8CZP8</accession>
<evidence type="ECO:0000256" key="2">
    <source>
        <dbReference type="ARBA" id="ARBA00023125"/>
    </source>
</evidence>
<sequence length="459" mass="51800">MADKEMQLQDVPCEADDILKGEPSEPGKDQNPSELIPDNEDGDGQANGHGKADDDDVLKGEPSEPEKVQNLPLEDNEDVDGQANGREKTADVLYSRKKTQVRFLSPDPRDDENPKKRKTWLLTDSEAQGEDDDDDEAGTPEEQQAFLRELDTFHRENFLDYKPLKFYQKPLNTLKLWRAVIKLGGHEVVTTSKLWRQVGESFNPPKTCTTISYTFRNFYEKVSFLVECALLEYEKHLRKNGDLNLPGPTLNMSSSLDKEVMSHQGSGSGRARRDSAARAMQGWQAHRLDDSGEDMGLNSTPKHKKLKSIGLPKPRTPNCTDLAVSQEAEKQLRKANPLLCMSVGDVIDDGPLADWVKITVKETVSNFCHFLLLENPLRFLPWYLDFSAMRLALTPLKIRIQSDPAGRLIITGEPEQLDNPWGITPFKKIVVLPARIDPLHTNAIMSMHGRLFVRAQYEK</sequence>
<dbReference type="PROSITE" id="PS51011">
    <property type="entry name" value="ARID"/>
    <property type="match status" value="1"/>
</dbReference>
<proteinExistence type="predicted"/>
<dbReference type="Proteomes" id="UP000824890">
    <property type="component" value="Unassembled WGS sequence"/>
</dbReference>
<evidence type="ECO:0000313" key="7">
    <source>
        <dbReference type="EMBL" id="KAH0922043.1"/>
    </source>
</evidence>
<dbReference type="CDD" id="cd16100">
    <property type="entry name" value="ARID"/>
    <property type="match status" value="1"/>
</dbReference>
<feature type="region of interest" description="Disordered" evidence="5">
    <location>
        <begin position="289"/>
        <end position="311"/>
    </location>
</feature>
<evidence type="ECO:0000256" key="1">
    <source>
        <dbReference type="ARBA" id="ARBA00023015"/>
    </source>
</evidence>
<dbReference type="SMART" id="SM00501">
    <property type="entry name" value="BRIGHT"/>
    <property type="match status" value="1"/>
</dbReference>
<dbReference type="InterPro" id="IPR036431">
    <property type="entry name" value="ARID_dom_sf"/>
</dbReference>
<evidence type="ECO:0000313" key="8">
    <source>
        <dbReference type="Proteomes" id="UP000824890"/>
    </source>
</evidence>
<name>A0ABQ8CZP8_BRANA</name>
<dbReference type="PANTHER" id="PTHR15348:SF23">
    <property type="entry name" value="GENOME ASSEMBLY, CHROMOSOME: A06"/>
    <property type="match status" value="1"/>
</dbReference>
<reference evidence="7 8" key="1">
    <citation type="submission" date="2021-05" db="EMBL/GenBank/DDBJ databases">
        <title>Genome Assembly of Synthetic Allotetraploid Brassica napus Reveals Homoeologous Exchanges between Subgenomes.</title>
        <authorList>
            <person name="Davis J.T."/>
        </authorList>
    </citation>
    <scope>NUCLEOTIDE SEQUENCE [LARGE SCALE GENOMIC DNA]</scope>
    <source>
        <strain evidence="8">cv. Da-Ae</strain>
        <tissue evidence="7">Seedling</tissue>
    </source>
</reference>